<protein>
    <recommendedName>
        <fullName evidence="4">Protein xylosyltransferase</fullName>
    </recommendedName>
</protein>
<name>A0ABN9W6N9_9DINO</name>
<reference evidence="2" key="1">
    <citation type="submission" date="2023-10" db="EMBL/GenBank/DDBJ databases">
        <authorList>
            <person name="Chen Y."/>
            <person name="Shah S."/>
            <person name="Dougan E. K."/>
            <person name="Thang M."/>
            <person name="Chan C."/>
        </authorList>
    </citation>
    <scope>NUCLEOTIDE SEQUENCE [LARGE SCALE GENOMIC DNA]</scope>
</reference>
<feature type="transmembrane region" description="Helical" evidence="1">
    <location>
        <begin position="20"/>
        <end position="40"/>
    </location>
</feature>
<keyword evidence="1" id="KW-1133">Transmembrane helix</keyword>
<dbReference type="EMBL" id="CAUYUJ010018136">
    <property type="protein sequence ID" value="CAK0880942.1"/>
    <property type="molecule type" value="Genomic_DNA"/>
</dbReference>
<gene>
    <name evidence="2" type="ORF">PCOR1329_LOCUS63946</name>
</gene>
<sequence>MRWQEGVRQHRAQRCLLSVYVSVLVCVALLVAMSITAVWVPSAVLANDELAQASEGQLLSSVEQVSKELLGYFQVASSQAEVIGNMYNMSFAAAPAAAPRFFIDTFGAGAWSLLNQAPSLQSVLLAQARDDLLLNSTSQACNTDVALLSATYKANLNYETTGTGWTGNESLLKLEASDEAPAGQARMNLIWGDDNLADPLKFNGTLFFKNCDAWLGGGESLWSMQNLPGDWSRKDSGIREAVWLPGTVIAGSGTSQALYKKVDLQFFPLMGPSWAPESAFGAISVRVGASAIVDDADSTVSVQDILQQVAEQTEMDTLLFILTAEGELLATSSGDQPVEVRGTDGLLVGLMPGDFRGLHRRAGPLRAGGEAAHREPLQRRRRRRPAVRLVRRGLDAGDIWVLRVRQVDVRPEGREPQHGAGQYGECGCREGGVPGELNLQLGITSAIILAFACVLALVLSRVVSTPFRAARDSMFLLGDMRVEDALQRNSETKRTCRWSFTEVSDLRLSFFHAATCLQAWREHEMDRRVQLEEERTSRIHKTVEKAVRGAGKLVHPMVLISADAFSKLEQLTSYEELRNTRKLVFLDTEEALAMFKADNSIIFLSHQWLAWGFPDNATKTHLNAMKRAIKTASARVGAKGAGSRCAWENTYVWVDYCSIAQDHRGMQMLAVSSLPVYSASADIFVIIAPPAEHQSSRRCDLQSYNARGWCRAEMLAKICSSGLENFFIFASGEGDLEPVTEDTLPSLSMFVFEGEFSCCQQRHIKSSCDKEALVEPVLGLYSLVLRQIRANVNCKNMEPIMKHIRDNKERFFPTLYSFQAEGVGAEERELFGPLVGATEAYVEELSLPECTVSFHSWQRPGGEPRLSRPCLFGRFLKFESPRFSDAFVRHAGNTCPYPMQPGDSGSLH</sequence>
<evidence type="ECO:0000256" key="1">
    <source>
        <dbReference type="SAM" id="Phobius"/>
    </source>
</evidence>
<evidence type="ECO:0008006" key="4">
    <source>
        <dbReference type="Google" id="ProtNLM"/>
    </source>
</evidence>
<evidence type="ECO:0000313" key="3">
    <source>
        <dbReference type="Proteomes" id="UP001189429"/>
    </source>
</evidence>
<keyword evidence="1" id="KW-0472">Membrane</keyword>
<evidence type="ECO:0000313" key="2">
    <source>
        <dbReference type="EMBL" id="CAK0880942.1"/>
    </source>
</evidence>
<organism evidence="2 3">
    <name type="scientific">Prorocentrum cordatum</name>
    <dbReference type="NCBI Taxonomy" id="2364126"/>
    <lineage>
        <taxon>Eukaryota</taxon>
        <taxon>Sar</taxon>
        <taxon>Alveolata</taxon>
        <taxon>Dinophyceae</taxon>
        <taxon>Prorocentrales</taxon>
        <taxon>Prorocentraceae</taxon>
        <taxon>Prorocentrum</taxon>
    </lineage>
</organism>
<accession>A0ABN9W6N9</accession>
<keyword evidence="1" id="KW-0812">Transmembrane</keyword>
<comment type="caution">
    <text evidence="2">The sequence shown here is derived from an EMBL/GenBank/DDBJ whole genome shotgun (WGS) entry which is preliminary data.</text>
</comment>
<keyword evidence="3" id="KW-1185">Reference proteome</keyword>
<proteinExistence type="predicted"/>
<dbReference type="Proteomes" id="UP001189429">
    <property type="component" value="Unassembled WGS sequence"/>
</dbReference>